<dbReference type="GeneID" id="100893361"/>
<accession>A0A7M7NES1</accession>
<feature type="region of interest" description="Disordered" evidence="1">
    <location>
        <begin position="146"/>
        <end position="237"/>
    </location>
</feature>
<dbReference type="Proteomes" id="UP000007110">
    <property type="component" value="Unassembled WGS sequence"/>
</dbReference>
<dbReference type="Pfam" id="PF16054">
    <property type="entry name" value="TMEM72"/>
    <property type="match status" value="1"/>
</dbReference>
<keyword evidence="2" id="KW-0812">Transmembrane</keyword>
<dbReference type="OrthoDB" id="5946061at2759"/>
<dbReference type="EnsemblMetazoa" id="XM_030979715">
    <property type="protein sequence ID" value="XP_030835575"/>
    <property type="gene ID" value="LOC100893361"/>
</dbReference>
<keyword evidence="2" id="KW-1133">Transmembrane helix</keyword>
<organism evidence="3 4">
    <name type="scientific">Strongylocentrotus purpuratus</name>
    <name type="common">Purple sea urchin</name>
    <dbReference type="NCBI Taxonomy" id="7668"/>
    <lineage>
        <taxon>Eukaryota</taxon>
        <taxon>Metazoa</taxon>
        <taxon>Echinodermata</taxon>
        <taxon>Eleutherozoa</taxon>
        <taxon>Echinozoa</taxon>
        <taxon>Echinoidea</taxon>
        <taxon>Euechinoidea</taxon>
        <taxon>Echinacea</taxon>
        <taxon>Camarodonta</taxon>
        <taxon>Echinidea</taxon>
        <taxon>Strongylocentrotidae</taxon>
        <taxon>Strongylocentrotus</taxon>
    </lineage>
</organism>
<dbReference type="KEGG" id="spu:100893361"/>
<evidence type="ECO:0000256" key="1">
    <source>
        <dbReference type="SAM" id="MobiDB-lite"/>
    </source>
</evidence>
<protein>
    <submittedName>
        <fullName evidence="3">Uncharacterized protein</fullName>
    </submittedName>
</protein>
<keyword evidence="2" id="KW-0472">Membrane</keyword>
<dbReference type="AlphaFoldDB" id="A0A7M7NES1"/>
<feature type="transmembrane region" description="Helical" evidence="2">
    <location>
        <begin position="51"/>
        <end position="72"/>
    </location>
</feature>
<reference evidence="3" key="2">
    <citation type="submission" date="2021-01" db="UniProtKB">
        <authorList>
            <consortium name="EnsemblMetazoa"/>
        </authorList>
    </citation>
    <scope>IDENTIFICATION</scope>
</reference>
<feature type="transmembrane region" description="Helical" evidence="2">
    <location>
        <begin position="21"/>
        <end position="39"/>
    </location>
</feature>
<feature type="compositionally biased region" description="Acidic residues" evidence="1">
    <location>
        <begin position="215"/>
        <end position="226"/>
    </location>
</feature>
<reference evidence="4" key="1">
    <citation type="submission" date="2015-02" db="EMBL/GenBank/DDBJ databases">
        <title>Genome sequencing for Strongylocentrotus purpuratus.</title>
        <authorList>
            <person name="Murali S."/>
            <person name="Liu Y."/>
            <person name="Vee V."/>
            <person name="English A."/>
            <person name="Wang M."/>
            <person name="Skinner E."/>
            <person name="Han Y."/>
            <person name="Muzny D.M."/>
            <person name="Worley K.C."/>
            <person name="Gibbs R.A."/>
        </authorList>
    </citation>
    <scope>NUCLEOTIDE SEQUENCE</scope>
</reference>
<sequence>MAQGCCEDGCCTCLWRYYSPFVRTCGVLVGGALWAIGITQVYDTNNGATDLFFIYILFAALIVSLLELMIFITPCCDNCCSRDGRCFVYWEYMNWLDNWKRAIVYLLLSVFCYIKHSNSLAILAGAILDALALIYIIRTYRIDPEDHDPESDAGSTRVGSRTYGRFHNDDARRGMSSPVTPSMAGSDESAPPPALDGPQYEAEARYPGGNVPNPFEDEPKDEDAAPEGDAGLTRYPP</sequence>
<dbReference type="InParanoid" id="A0A7M7NES1"/>
<evidence type="ECO:0000313" key="3">
    <source>
        <dbReference type="EnsemblMetazoa" id="XP_030835575"/>
    </source>
</evidence>
<evidence type="ECO:0000313" key="4">
    <source>
        <dbReference type="Proteomes" id="UP000007110"/>
    </source>
</evidence>
<evidence type="ECO:0000256" key="2">
    <source>
        <dbReference type="SAM" id="Phobius"/>
    </source>
</evidence>
<keyword evidence="4" id="KW-1185">Reference proteome</keyword>
<dbReference type="InterPro" id="IPR032055">
    <property type="entry name" value="TMEM72"/>
</dbReference>
<dbReference type="RefSeq" id="XP_030835575.1">
    <property type="nucleotide sequence ID" value="XM_030979715.1"/>
</dbReference>
<dbReference type="PANTHER" id="PTHR28474:SF1">
    <property type="entry name" value="TRANSMEMBRANE PROTEIN 72"/>
    <property type="match status" value="1"/>
</dbReference>
<dbReference type="PANTHER" id="PTHR28474">
    <property type="entry name" value="TRANSMEMBRANE PROTEIN 72"/>
    <property type="match status" value="1"/>
</dbReference>
<name>A0A7M7NES1_STRPU</name>
<proteinExistence type="predicted"/>
<dbReference type="OMA" id="PIVRIWG"/>